<feature type="compositionally biased region" description="Polar residues" evidence="1">
    <location>
        <begin position="1"/>
        <end position="12"/>
    </location>
</feature>
<proteinExistence type="predicted"/>
<dbReference type="InterPro" id="IPR007528">
    <property type="entry name" value="RINT1_Tip20"/>
</dbReference>
<feature type="region of interest" description="Disordered" evidence="1">
    <location>
        <begin position="1"/>
        <end position="20"/>
    </location>
</feature>
<dbReference type="EMBL" id="CANTUO010000005">
    <property type="protein sequence ID" value="CAI5759797.1"/>
    <property type="molecule type" value="Genomic_DNA"/>
</dbReference>
<dbReference type="Pfam" id="PF04437">
    <property type="entry name" value="RINT1_TIP1"/>
    <property type="match status" value="1"/>
</dbReference>
<evidence type="ECO:0000313" key="2">
    <source>
        <dbReference type="EMBL" id="CAI5759797.1"/>
    </source>
</evidence>
<dbReference type="PANTHER" id="PTHR13520:SF0">
    <property type="entry name" value="RAD50-INTERACTING PROTEIN 1"/>
    <property type="match status" value="1"/>
</dbReference>
<dbReference type="InterPro" id="IPR042042">
    <property type="entry name" value="Tip20p_domB"/>
</dbReference>
<dbReference type="GO" id="GO:0060628">
    <property type="term" value="P:regulation of ER to Golgi vesicle-mediated transport"/>
    <property type="evidence" value="ECO:0007669"/>
    <property type="project" value="TreeGrafter"/>
</dbReference>
<keyword evidence="3" id="KW-1185">Reference proteome</keyword>
<accession>A0A9W4XBS7</accession>
<sequence>MESTQGENNETVPKNGDIYNGSTERDQLESEFKQVLHSSNGLKDKSNLNEIISTFDKLIKLQYEIDGILEYPNTWWAIDLLLYPVFTSKFEYHFISHSQTNKLSKPEWPLEFTESFLEENISFLQFIVDDSLSKFDLIGAFEIITSLLASLRSKFINSIENINNSQKQGRLLSHLIHELNNFDLRISNKYKYNHSLTSDILLSNDSIVQNIIKFELDMSLNRFHEITNANEAYQIDVDYKGEPGSVRPSYSSYGISKLITILNGKVKELKLVKYQLKYLSKIQMHILETYYESIQESNDDNIKYIKLVQAIDLLDSLKDVDVSKYRDDGNIGDFRGEYDHKLNQLTNYDIKSLLIRLQNI</sequence>
<dbReference type="PANTHER" id="PTHR13520">
    <property type="entry name" value="RAD50-INTERACTING PROTEIN 1 RINT-1"/>
    <property type="match status" value="1"/>
</dbReference>
<dbReference type="AlphaFoldDB" id="A0A9W4XBS7"/>
<dbReference type="GO" id="GO:0070939">
    <property type="term" value="C:Dsl1/NZR complex"/>
    <property type="evidence" value="ECO:0007669"/>
    <property type="project" value="InterPro"/>
</dbReference>
<dbReference type="PROSITE" id="PS51386">
    <property type="entry name" value="RINT1_TIP20"/>
    <property type="match status" value="1"/>
</dbReference>
<gene>
    <name evidence="2" type="ORF">CANVERA_P4309</name>
</gene>
<evidence type="ECO:0000313" key="3">
    <source>
        <dbReference type="Proteomes" id="UP001152885"/>
    </source>
</evidence>
<dbReference type="Gene3D" id="1.20.58.1420">
    <property type="entry name" value="Dsl1p vesicle tethering complex, Tip20p subunit, domain B"/>
    <property type="match status" value="1"/>
</dbReference>
<evidence type="ECO:0000256" key="1">
    <source>
        <dbReference type="SAM" id="MobiDB-lite"/>
    </source>
</evidence>
<organism evidence="2 3">
    <name type="scientific">Candida verbasci</name>
    <dbReference type="NCBI Taxonomy" id="1227364"/>
    <lineage>
        <taxon>Eukaryota</taxon>
        <taxon>Fungi</taxon>
        <taxon>Dikarya</taxon>
        <taxon>Ascomycota</taxon>
        <taxon>Saccharomycotina</taxon>
        <taxon>Pichiomycetes</taxon>
        <taxon>Debaryomycetaceae</taxon>
        <taxon>Candida/Lodderomyces clade</taxon>
        <taxon>Candida</taxon>
    </lineage>
</organism>
<comment type="caution">
    <text evidence="2">The sequence shown here is derived from an EMBL/GenBank/DDBJ whole genome shotgun (WGS) entry which is preliminary data.</text>
</comment>
<reference evidence="2" key="1">
    <citation type="submission" date="2022-12" db="EMBL/GenBank/DDBJ databases">
        <authorList>
            <person name="Brejova B."/>
        </authorList>
    </citation>
    <scope>NUCLEOTIDE SEQUENCE</scope>
</reference>
<name>A0A9W4XBS7_9ASCO</name>
<protein>
    <submittedName>
        <fullName evidence="2">Uncharacterized protein</fullName>
    </submittedName>
</protein>
<dbReference type="Proteomes" id="UP001152885">
    <property type="component" value="Unassembled WGS sequence"/>
</dbReference>
<dbReference type="GO" id="GO:0006888">
    <property type="term" value="P:endoplasmic reticulum to Golgi vesicle-mediated transport"/>
    <property type="evidence" value="ECO:0007669"/>
    <property type="project" value="InterPro"/>
</dbReference>
<dbReference type="GO" id="GO:0006890">
    <property type="term" value="P:retrograde vesicle-mediated transport, Golgi to endoplasmic reticulum"/>
    <property type="evidence" value="ECO:0007669"/>
    <property type="project" value="InterPro"/>
</dbReference>
<dbReference type="OrthoDB" id="407410at2759"/>